<dbReference type="InterPro" id="IPR000073">
    <property type="entry name" value="AB_hydrolase_1"/>
</dbReference>
<name>S9U4E0_9TRYP</name>
<organism evidence="4 5">
    <name type="scientific">Strigomonas culicis</name>
    <dbReference type="NCBI Taxonomy" id="28005"/>
    <lineage>
        <taxon>Eukaryota</taxon>
        <taxon>Discoba</taxon>
        <taxon>Euglenozoa</taxon>
        <taxon>Kinetoplastea</taxon>
        <taxon>Metakinetoplastina</taxon>
        <taxon>Trypanosomatida</taxon>
        <taxon>Trypanosomatidae</taxon>
        <taxon>Strigomonadinae</taxon>
        <taxon>Strigomonas</taxon>
    </lineage>
</organism>
<dbReference type="SUPFAM" id="SSF53474">
    <property type="entry name" value="alpha/beta-Hydrolases"/>
    <property type="match status" value="1"/>
</dbReference>
<dbReference type="Proteomes" id="UP000015354">
    <property type="component" value="Unassembled WGS sequence"/>
</dbReference>
<dbReference type="PANTHER" id="PTHR46118">
    <property type="entry name" value="PROTEIN ABHD11"/>
    <property type="match status" value="1"/>
</dbReference>
<evidence type="ECO:0000313" key="5">
    <source>
        <dbReference type="Proteomes" id="UP000015354"/>
    </source>
</evidence>
<dbReference type="AlphaFoldDB" id="S9U4E0"/>
<gene>
    <name evidence="4" type="ORF">STCU_06631</name>
</gene>
<comment type="caution">
    <text evidence="4">The sequence shown here is derived from an EMBL/GenBank/DDBJ whole genome shotgun (WGS) entry which is preliminary data.</text>
</comment>
<evidence type="ECO:0000256" key="2">
    <source>
        <dbReference type="ARBA" id="ARBA00022801"/>
    </source>
</evidence>
<comment type="similarity">
    <text evidence="1">Belongs to the AB hydrolase superfamily.</text>
</comment>
<evidence type="ECO:0000256" key="1">
    <source>
        <dbReference type="ARBA" id="ARBA00008645"/>
    </source>
</evidence>
<reference evidence="4 5" key="1">
    <citation type="journal article" date="2013" name="PLoS ONE">
        <title>Predicting the Proteins of Angomonas deanei, Strigomonas culicis and Their Respective Endosymbionts Reveals New Aspects of the Trypanosomatidae Family.</title>
        <authorList>
            <person name="Motta M.C."/>
            <person name="Martins A.C."/>
            <person name="de Souza S.S."/>
            <person name="Catta-Preta C.M."/>
            <person name="Silva R."/>
            <person name="Klein C.C."/>
            <person name="de Almeida L.G."/>
            <person name="de Lima Cunha O."/>
            <person name="Ciapina L.P."/>
            <person name="Brocchi M."/>
            <person name="Colabardini A.C."/>
            <person name="de Araujo Lima B."/>
            <person name="Machado C.R."/>
            <person name="de Almeida Soares C.M."/>
            <person name="Probst C.M."/>
            <person name="de Menezes C.B."/>
            <person name="Thompson C.E."/>
            <person name="Bartholomeu D.C."/>
            <person name="Gradia D.F."/>
            <person name="Pavoni D.P."/>
            <person name="Grisard E.C."/>
            <person name="Fantinatti-Garboggini F."/>
            <person name="Marchini F.K."/>
            <person name="Rodrigues-Luiz G.F."/>
            <person name="Wagner G."/>
            <person name="Goldman G.H."/>
            <person name="Fietto J.L."/>
            <person name="Elias M.C."/>
            <person name="Goldman M.H."/>
            <person name="Sagot M.F."/>
            <person name="Pereira M."/>
            <person name="Stoco P.H."/>
            <person name="de Mendonca-Neto R.P."/>
            <person name="Teixeira S.M."/>
            <person name="Maciel T.E."/>
            <person name="de Oliveira Mendes T.A."/>
            <person name="Urmenyi T.P."/>
            <person name="de Souza W."/>
            <person name="Schenkman S."/>
            <person name="de Vasconcelos A.T."/>
        </authorList>
    </citation>
    <scope>NUCLEOTIDE SEQUENCE [LARGE SCALE GENOMIC DNA]</scope>
</reference>
<dbReference type="GO" id="GO:0052689">
    <property type="term" value="F:carboxylic ester hydrolase activity"/>
    <property type="evidence" value="ECO:0007669"/>
    <property type="project" value="TreeGrafter"/>
</dbReference>
<dbReference type="EMBL" id="ATMH01006631">
    <property type="protein sequence ID" value="EPY25612.1"/>
    <property type="molecule type" value="Genomic_DNA"/>
</dbReference>
<dbReference type="OrthoDB" id="8119704at2759"/>
<feature type="domain" description="AB hydrolase-1" evidence="3">
    <location>
        <begin position="26"/>
        <end position="307"/>
    </location>
</feature>
<dbReference type="Gene3D" id="3.40.50.1820">
    <property type="entry name" value="alpha/beta hydrolase"/>
    <property type="match status" value="1"/>
</dbReference>
<keyword evidence="2 4" id="KW-0378">Hydrolase</keyword>
<evidence type="ECO:0000313" key="4">
    <source>
        <dbReference type="EMBL" id="EPY25612.1"/>
    </source>
</evidence>
<dbReference type="InterPro" id="IPR029058">
    <property type="entry name" value="AB_hydrolase_fold"/>
</dbReference>
<accession>S9U4E0</accession>
<keyword evidence="5" id="KW-1185">Reference proteome</keyword>
<proteinExistence type="inferred from homology"/>
<dbReference type="PANTHER" id="PTHR46118:SF4">
    <property type="entry name" value="PROTEIN ABHD11"/>
    <property type="match status" value="1"/>
</dbReference>
<evidence type="ECO:0000259" key="3">
    <source>
        <dbReference type="Pfam" id="PF12697"/>
    </source>
</evidence>
<dbReference type="Pfam" id="PF12697">
    <property type="entry name" value="Abhydrolase_6"/>
    <property type="match status" value="1"/>
</dbReference>
<protein>
    <submittedName>
        <fullName evidence="4">Abhydrolase domain-containing protein 11</fullName>
    </submittedName>
</protein>
<sequence>MSRPVKLHFSQRNGTYASRISRDLRVLVLHGFLAHGIALNTFSNLLLQRLQQRAHHPPPGGQPAAAVKALSVCTVDARNHGLSPHTPTHTIHDLVADLAALLDATQGGASPAVLAVGHSMGAGTWTHLLATQAARRAAVVGLVALDMPPIPASQMSPVLLHSLRHTIDRMDRMRLDALTDMKSVEVECVRCGIFDRRMIGLCTTNIHLPRRGGGGGTPATWKCNLPVLAQSLAGGELFLPESYAAAAPQLEVPVLSVLGGKSPIGGDRRYHNRFPPFVRRPLRVEEVVVPHATHTVYFDKPDATVDAVVHFLEALEII</sequence>